<dbReference type="PANTHER" id="PTHR23282:SF101">
    <property type="entry name" value="MAM DOMAIN-CONTAINING PROTEIN"/>
    <property type="match status" value="1"/>
</dbReference>
<accession>A0A1S3INB4</accession>
<dbReference type="Gene3D" id="2.10.10.10">
    <property type="entry name" value="Fibronectin, type II, collagen-binding"/>
    <property type="match status" value="1"/>
</dbReference>
<dbReference type="CDD" id="cd06263">
    <property type="entry name" value="MAM"/>
    <property type="match status" value="1"/>
</dbReference>
<dbReference type="Gene3D" id="2.60.120.200">
    <property type="match status" value="1"/>
</dbReference>
<evidence type="ECO:0000256" key="3">
    <source>
        <dbReference type="PROSITE-ProRule" id="PRU00479"/>
    </source>
</evidence>
<proteinExistence type="predicted"/>
<dbReference type="PROSITE" id="PS51092">
    <property type="entry name" value="FN2_2"/>
    <property type="match status" value="1"/>
</dbReference>
<dbReference type="PROSITE" id="PS00740">
    <property type="entry name" value="MAM_1"/>
    <property type="match status" value="1"/>
</dbReference>
<evidence type="ECO:0000256" key="4">
    <source>
        <dbReference type="SAM" id="SignalP"/>
    </source>
</evidence>
<dbReference type="InterPro" id="IPR013806">
    <property type="entry name" value="Kringle-like"/>
</dbReference>
<dbReference type="OrthoDB" id="412155at2759"/>
<keyword evidence="2" id="KW-1015">Disulfide bond</keyword>
<name>A0A1S3INB4_LINAN</name>
<reference evidence="8" key="1">
    <citation type="submission" date="2025-08" db="UniProtKB">
        <authorList>
            <consortium name="RefSeq"/>
        </authorList>
    </citation>
    <scope>IDENTIFICATION</scope>
    <source>
        <tissue evidence="8">Gonads</tissue>
    </source>
</reference>
<comment type="caution">
    <text evidence="3">Lacks conserved residue(s) required for the propagation of feature annotation.</text>
</comment>
<evidence type="ECO:0000259" key="5">
    <source>
        <dbReference type="PROSITE" id="PS50060"/>
    </source>
</evidence>
<dbReference type="InterPro" id="IPR036943">
    <property type="entry name" value="FN_type2_sf"/>
</dbReference>
<dbReference type="AlphaFoldDB" id="A0A1S3INB4"/>
<keyword evidence="1" id="KW-0677">Repeat</keyword>
<keyword evidence="4" id="KW-0732">Signal</keyword>
<feature type="chain" id="PRO_5010317296" evidence="4">
    <location>
        <begin position="25"/>
        <end position="216"/>
    </location>
</feature>
<dbReference type="Pfam" id="PF00629">
    <property type="entry name" value="MAM"/>
    <property type="match status" value="1"/>
</dbReference>
<dbReference type="KEGG" id="lak:106165876"/>
<evidence type="ECO:0000313" key="8">
    <source>
        <dbReference type="RefSeq" id="XP_013399692.1"/>
    </source>
</evidence>
<protein>
    <submittedName>
        <fullName evidence="8">Thyroid hormone-induced protein B-like</fullName>
    </submittedName>
</protein>
<dbReference type="Pfam" id="PF00040">
    <property type="entry name" value="fn2"/>
    <property type="match status" value="1"/>
</dbReference>
<dbReference type="Proteomes" id="UP000085678">
    <property type="component" value="Unplaced"/>
</dbReference>
<dbReference type="InterPro" id="IPR000562">
    <property type="entry name" value="FN_type2_dom"/>
</dbReference>
<dbReference type="GO" id="GO:0016020">
    <property type="term" value="C:membrane"/>
    <property type="evidence" value="ECO:0007669"/>
    <property type="project" value="InterPro"/>
</dbReference>
<dbReference type="GeneID" id="106165876"/>
<dbReference type="InParanoid" id="A0A1S3INB4"/>
<dbReference type="PANTHER" id="PTHR23282">
    <property type="entry name" value="APICAL ENDOSOMAL GLYCOPROTEIN PRECURSOR"/>
    <property type="match status" value="1"/>
</dbReference>
<dbReference type="InterPro" id="IPR013320">
    <property type="entry name" value="ConA-like_dom_sf"/>
</dbReference>
<evidence type="ECO:0000256" key="1">
    <source>
        <dbReference type="ARBA" id="ARBA00022737"/>
    </source>
</evidence>
<dbReference type="SMART" id="SM00059">
    <property type="entry name" value="FN2"/>
    <property type="match status" value="1"/>
</dbReference>
<evidence type="ECO:0000259" key="6">
    <source>
        <dbReference type="PROSITE" id="PS51092"/>
    </source>
</evidence>
<sequence length="216" mass="24017">MAIPGTKNLLILLLILYEARPSLTKYLFQCDCDSSSCGFTQDQANAINWVRKRGKARDSMATGPRGDHTSGGGSYLYVNSDINHYSGQRAVTSSPLLTVKVPSCLTFAYHMYGIDMGTLSVGITYVNGSTTREWSQTGKVTTTSTYETDGSPCHFPFTYRSTVYHSCTLVDSPKPDEPWCGTVSDLSKNFKYGRCRSKLIIVSCPTFVYQYMLYFV</sequence>
<evidence type="ECO:0000256" key="2">
    <source>
        <dbReference type="ARBA" id="ARBA00023157"/>
    </source>
</evidence>
<feature type="domain" description="MAM" evidence="5">
    <location>
        <begin position="28"/>
        <end position="138"/>
    </location>
</feature>
<dbReference type="SMART" id="SM00137">
    <property type="entry name" value="MAM"/>
    <property type="match status" value="1"/>
</dbReference>
<feature type="signal peptide" evidence="4">
    <location>
        <begin position="1"/>
        <end position="24"/>
    </location>
</feature>
<dbReference type="SUPFAM" id="SSF57440">
    <property type="entry name" value="Kringle-like"/>
    <property type="match status" value="1"/>
</dbReference>
<gene>
    <name evidence="8" type="primary">LOC106165876</name>
</gene>
<dbReference type="PROSITE" id="PS50060">
    <property type="entry name" value="MAM_2"/>
    <property type="match status" value="1"/>
</dbReference>
<dbReference type="RefSeq" id="XP_013399692.1">
    <property type="nucleotide sequence ID" value="XM_013544238.1"/>
</dbReference>
<dbReference type="InterPro" id="IPR051560">
    <property type="entry name" value="MAM_domain-containing"/>
</dbReference>
<dbReference type="SUPFAM" id="SSF49899">
    <property type="entry name" value="Concanavalin A-like lectins/glucanases"/>
    <property type="match status" value="1"/>
</dbReference>
<dbReference type="InterPro" id="IPR000998">
    <property type="entry name" value="MAM_dom"/>
</dbReference>
<keyword evidence="7" id="KW-1185">Reference proteome</keyword>
<feature type="domain" description="Fibronectin type-II" evidence="6">
    <location>
        <begin position="148"/>
        <end position="197"/>
    </location>
</feature>
<organism evidence="7 8">
    <name type="scientific">Lingula anatina</name>
    <name type="common">Brachiopod</name>
    <name type="synonym">Lingula unguis</name>
    <dbReference type="NCBI Taxonomy" id="7574"/>
    <lineage>
        <taxon>Eukaryota</taxon>
        <taxon>Metazoa</taxon>
        <taxon>Spiralia</taxon>
        <taxon>Lophotrochozoa</taxon>
        <taxon>Brachiopoda</taxon>
        <taxon>Linguliformea</taxon>
        <taxon>Lingulata</taxon>
        <taxon>Lingulida</taxon>
        <taxon>Linguloidea</taxon>
        <taxon>Lingulidae</taxon>
        <taxon>Lingula</taxon>
    </lineage>
</organism>
<evidence type="ECO:0000313" key="7">
    <source>
        <dbReference type="Proteomes" id="UP000085678"/>
    </source>
</evidence>